<feature type="signal peptide" evidence="1">
    <location>
        <begin position="1"/>
        <end position="21"/>
    </location>
</feature>
<evidence type="ECO:0000313" key="4">
    <source>
        <dbReference type="Proteomes" id="UP000274271"/>
    </source>
</evidence>
<dbReference type="Proteomes" id="UP000274271">
    <property type="component" value="Unassembled WGS sequence"/>
</dbReference>
<dbReference type="PROSITE" id="PS50022">
    <property type="entry name" value="FA58C_3"/>
    <property type="match status" value="1"/>
</dbReference>
<dbReference type="AlphaFoldDB" id="A0A3P1CPQ4"/>
<keyword evidence="4" id="KW-1185">Reference proteome</keyword>
<proteinExistence type="predicted"/>
<dbReference type="SUPFAM" id="SSF49785">
    <property type="entry name" value="Galactose-binding domain-like"/>
    <property type="match status" value="2"/>
</dbReference>
<accession>A0A3P1CPQ4</accession>
<dbReference type="Gene3D" id="2.40.10.10">
    <property type="entry name" value="Trypsin-like serine proteases"/>
    <property type="match status" value="2"/>
</dbReference>
<dbReference type="Pfam" id="PF13365">
    <property type="entry name" value="Trypsin_2"/>
    <property type="match status" value="1"/>
</dbReference>
<dbReference type="EMBL" id="RQJP01000002">
    <property type="protein sequence ID" value="RRB15229.1"/>
    <property type="molecule type" value="Genomic_DNA"/>
</dbReference>
<dbReference type="Pfam" id="PF00754">
    <property type="entry name" value="F5_F8_type_C"/>
    <property type="match status" value="1"/>
</dbReference>
<evidence type="ECO:0000256" key="1">
    <source>
        <dbReference type="SAM" id="SignalP"/>
    </source>
</evidence>
<reference evidence="3 4" key="1">
    <citation type="submission" date="2018-11" db="EMBL/GenBank/DDBJ databases">
        <authorList>
            <person name="Zhou Z."/>
            <person name="Wang G."/>
        </authorList>
    </citation>
    <scope>NUCLEOTIDE SEQUENCE [LARGE SCALE GENOMIC DNA]</scope>
    <source>
        <strain evidence="3 4">KCTC42998</strain>
    </source>
</reference>
<dbReference type="OrthoDB" id="9766361at2"/>
<dbReference type="SUPFAM" id="SSF50494">
    <property type="entry name" value="Trypsin-like serine proteases"/>
    <property type="match status" value="1"/>
</dbReference>
<feature type="domain" description="F5/8 type C" evidence="2">
    <location>
        <begin position="677"/>
        <end position="767"/>
    </location>
</feature>
<dbReference type="Gene3D" id="2.60.120.260">
    <property type="entry name" value="Galactose-binding domain-like"/>
    <property type="match status" value="1"/>
</dbReference>
<evidence type="ECO:0000259" key="2">
    <source>
        <dbReference type="PROSITE" id="PS50022"/>
    </source>
</evidence>
<comment type="caution">
    <text evidence="3">The sequence shown here is derived from an EMBL/GenBank/DDBJ whole genome shotgun (WGS) entry which is preliminary data.</text>
</comment>
<dbReference type="InterPro" id="IPR008979">
    <property type="entry name" value="Galactose-bd-like_sf"/>
</dbReference>
<name>A0A3P1CPQ4_9BACT</name>
<dbReference type="InterPro" id="IPR043504">
    <property type="entry name" value="Peptidase_S1_PA_chymotrypsin"/>
</dbReference>
<keyword evidence="1" id="KW-0732">Signal</keyword>
<sequence>MTKYYLLLLFFINSTTRVLLAQQATMSSYLNGTIAIEKNNNEKGMGFIISKFIKSRSETYYYIVTAKHVVGQSTTVKVYYDKVSTPAIGTVVQTSEEFDVALLQVPTNDFDWIPLPYLTDSRINDPLWFTIKTTSERRILPVYGAEGHVLTSASIKQLNARLTGVNTGCSGGPLIGKKGIVGMITDIQIDGQTLALPIKIIWQLVKKEWDEPWDLPIAERDMEKSSVSYSQEHEVKIATVHATYSDINRQLMIDGDTTTYWYSRSAPSNRIMKSYIDFLLEKPTKVTAIAVFIPRGTQYKYFNLVSEPFGEEDIRAGFGMYEPKNLYETRRIKYTALKTEPAGTWYGCRFSQPPHITQTVSFTLSIEGGDPIRQYGRVDEVKIWGETVEVKDDADKEQVEQIVLTNSTITKVNSDPNQGHYLTDGILESNIYVNLNDTQRPKLEPTIELELPESYAITHLRIHNSGNSAYGTIRRLLPYYDGLAGNEILLKGKQGWEQVALQPRLQARSIKFIIKDGWDTYSDQKTIQLSEIQLLGRQLINVDVKVKKILRPYPLAGAQSMLNPRGAYQIINDITNDGWYSGIDKTKPIRFDIFLQTPASIEGIRIFNKQGEKGLGKVLVTFGNNESESIQFRGIPGWEEVLFQHPVKTDIVHFTAKEMDTPSFNVHEVQLLSSETALPPRIGSERNPGKITSSSQYNDYHSPAKANDATISTSWSPAPVNTYEPWLLFDFGKEVEVSQLGLSNQPDNNAVTQLRLEFSDGSKSERYVLKGFNRLTELIPLTRTHNIRWVKVIFEKWYPSTNQLIFSINELTFYGH</sequence>
<feature type="chain" id="PRO_5017991935" description="F5/8 type C domain-containing protein" evidence="1">
    <location>
        <begin position="22"/>
        <end position="816"/>
    </location>
</feature>
<protein>
    <recommendedName>
        <fullName evidence="2">F5/8 type C domain-containing protein</fullName>
    </recommendedName>
</protein>
<dbReference type="InterPro" id="IPR000421">
    <property type="entry name" value="FA58C"/>
</dbReference>
<organism evidence="3 4">
    <name type="scientific">Larkinella knui</name>
    <dbReference type="NCBI Taxonomy" id="2025310"/>
    <lineage>
        <taxon>Bacteria</taxon>
        <taxon>Pseudomonadati</taxon>
        <taxon>Bacteroidota</taxon>
        <taxon>Cytophagia</taxon>
        <taxon>Cytophagales</taxon>
        <taxon>Spirosomataceae</taxon>
        <taxon>Larkinella</taxon>
    </lineage>
</organism>
<evidence type="ECO:0000313" key="3">
    <source>
        <dbReference type="EMBL" id="RRB15229.1"/>
    </source>
</evidence>
<dbReference type="InterPro" id="IPR009003">
    <property type="entry name" value="Peptidase_S1_PA"/>
</dbReference>
<gene>
    <name evidence="3" type="ORF">EHT87_11845</name>
</gene>